<proteinExistence type="predicted"/>
<evidence type="ECO:0000313" key="7">
    <source>
        <dbReference type="Proteomes" id="UP000078560"/>
    </source>
</evidence>
<evidence type="ECO:0000313" key="6">
    <source>
        <dbReference type="Proteomes" id="UP000078546"/>
    </source>
</evidence>
<evidence type="ECO:0000256" key="2">
    <source>
        <dbReference type="ARBA" id="ARBA00023098"/>
    </source>
</evidence>
<evidence type="ECO:0000256" key="1">
    <source>
        <dbReference type="ARBA" id="ARBA00022832"/>
    </source>
</evidence>
<evidence type="ECO:0000313" key="5">
    <source>
        <dbReference type="EMBL" id="SBS83670.1"/>
    </source>
</evidence>
<dbReference type="InterPro" id="IPR045004">
    <property type="entry name" value="ECH_dom"/>
</dbReference>
<dbReference type="GO" id="GO:0006631">
    <property type="term" value="P:fatty acid metabolic process"/>
    <property type="evidence" value="ECO:0007669"/>
    <property type="project" value="UniProtKB-KW"/>
</dbReference>
<dbReference type="GO" id="GO:0016836">
    <property type="term" value="F:hydro-lyase activity"/>
    <property type="evidence" value="ECO:0007669"/>
    <property type="project" value="TreeGrafter"/>
</dbReference>
<feature type="domain" description="Enoyl-CoA hydratase/isomerase" evidence="3">
    <location>
        <begin position="139"/>
        <end position="409"/>
    </location>
</feature>
<keyword evidence="1" id="KW-0276">Fatty acid metabolism</keyword>
<dbReference type="Gene3D" id="3.90.226.10">
    <property type="entry name" value="2-enoyl-CoA Hydratase, Chain A, domain 1"/>
    <property type="match status" value="1"/>
</dbReference>
<evidence type="ECO:0000313" key="4">
    <source>
        <dbReference type="EMBL" id="SBS81361.1"/>
    </source>
</evidence>
<dbReference type="AlphaFoldDB" id="A0A1A8VNY4"/>
<reference evidence="6 7" key="1">
    <citation type="submission" date="2016-05" db="EMBL/GenBank/DDBJ databases">
        <authorList>
            <person name="Naeem Raeece"/>
        </authorList>
    </citation>
    <scope>NUCLEOTIDE SEQUENCE [LARGE SCALE GENOMIC DNA]</scope>
</reference>
<dbReference type="SUPFAM" id="SSF52096">
    <property type="entry name" value="ClpP/crotonase"/>
    <property type="match status" value="1"/>
</dbReference>
<gene>
    <name evidence="5" type="ORF">POVCU1_009130</name>
    <name evidence="4" type="ORF">POVCU2_0009930</name>
</gene>
<name>A0A1A8VNY4_PLAOA</name>
<dbReference type="EMBL" id="FLQU01000147">
    <property type="protein sequence ID" value="SBS81361.1"/>
    <property type="molecule type" value="Genomic_DNA"/>
</dbReference>
<dbReference type="Pfam" id="PF16113">
    <property type="entry name" value="ECH_2"/>
    <property type="match status" value="1"/>
</dbReference>
<dbReference type="Proteomes" id="UP000078546">
    <property type="component" value="Unassembled WGS sequence"/>
</dbReference>
<dbReference type="PANTHER" id="PTHR43602:SF1">
    <property type="entry name" value="ENOYL-COA HYDRATASE DOMAIN-CONTAINING PROTEIN 3, MITOCHONDRIAL"/>
    <property type="match status" value="1"/>
</dbReference>
<reference evidence="4" key="2">
    <citation type="submission" date="2016-05" db="EMBL/GenBank/DDBJ databases">
        <authorList>
            <person name="Lavstsen T."/>
            <person name="Jespersen J.S."/>
        </authorList>
    </citation>
    <scope>NUCLEOTIDE SEQUENCE [LARGE SCALE GENOMIC DNA]</scope>
</reference>
<dbReference type="InterPro" id="IPR029045">
    <property type="entry name" value="ClpP/crotonase-like_dom_sf"/>
</dbReference>
<dbReference type="PANTHER" id="PTHR43602">
    <property type="match status" value="1"/>
</dbReference>
<protein>
    <submittedName>
        <fullName evidence="4">Enoyl-CoA hydratase-related protein, putative</fullName>
    </submittedName>
</protein>
<dbReference type="GO" id="GO:0005739">
    <property type="term" value="C:mitochondrion"/>
    <property type="evidence" value="ECO:0007669"/>
    <property type="project" value="TreeGrafter"/>
</dbReference>
<dbReference type="InterPro" id="IPR052377">
    <property type="entry name" value="Mitochondrial_ECH-domain"/>
</dbReference>
<sequence length="582" mass="68421">MKNPNRMNATLSKDLFVKWISRLCKNVAPMRQATSSNLRAIRRTEKANATATAQAEGPLHKMFRDSVARLGRRKQWMNTCKRNVRIGIFKDDNIYMDPLEVHNEEPNKTNYLNCGNLDEYVYNRSNIGMNTIMIHSKYMNIKLVNKLYKQLRDSEVNYTQRFIFLTSLYNDVFNYGYNLYDFLKILEMYQRTKNGKYANIFKKILTNINDLAYLMFSYKKPLISYCNGKTKGSSGFLSFLANNSASYVHSSYSYNNLEYSFLPYGGISYVLANLRGSLGFYLALTGQVINSTDLIWSGLSKRWISEDSLELMEVTSESQLEVSEQDANILLEEHFLRVPKMYTLKDYEEIIYEHFKYDNLLYVLKKLDESRKNGNDKIKKWAEETYNKICTSPPLATHITFEMLLILRNFKMELLKKAQITKKLWKEILKNSYKVTPKTKEEVSMCELKNTIDKELFIKALNIETNTILNFISCPDILNGITTYLVKNHNNSFKGTYINNNIFEIKKDIIHYFLFYKNSYEYAPYDRPDISFSSLSSLEKCNQHYNAHHGASHDRFFFARQHERWSDNYLKDELEEMNNQVL</sequence>
<organism evidence="4 7">
    <name type="scientific">Plasmodium ovale curtisi</name>
    <dbReference type="NCBI Taxonomy" id="864141"/>
    <lineage>
        <taxon>Eukaryota</taxon>
        <taxon>Sar</taxon>
        <taxon>Alveolata</taxon>
        <taxon>Apicomplexa</taxon>
        <taxon>Aconoidasida</taxon>
        <taxon>Haemosporida</taxon>
        <taxon>Plasmodiidae</taxon>
        <taxon>Plasmodium</taxon>
        <taxon>Plasmodium (Plasmodium)</taxon>
    </lineage>
</organism>
<dbReference type="EMBL" id="FLQV01000161">
    <property type="protein sequence ID" value="SBS83670.1"/>
    <property type="molecule type" value="Genomic_DNA"/>
</dbReference>
<evidence type="ECO:0000259" key="3">
    <source>
        <dbReference type="Pfam" id="PF16113"/>
    </source>
</evidence>
<dbReference type="Proteomes" id="UP000078560">
    <property type="component" value="Unassembled WGS sequence"/>
</dbReference>
<accession>A0A1A8VNY4</accession>
<keyword evidence="2" id="KW-0443">Lipid metabolism</keyword>